<dbReference type="NCBIfam" id="TIGR00021">
    <property type="entry name" value="rpiA"/>
    <property type="match status" value="1"/>
</dbReference>
<feature type="binding site" evidence="2">
    <location>
        <begin position="28"/>
        <end position="31"/>
    </location>
    <ligand>
        <name>substrate</name>
    </ligand>
</feature>
<dbReference type="CDD" id="cd01398">
    <property type="entry name" value="RPI_A"/>
    <property type="match status" value="1"/>
</dbReference>
<dbReference type="InterPro" id="IPR020672">
    <property type="entry name" value="Ribose5P_isomerase_typA_subgr"/>
</dbReference>
<dbReference type="SUPFAM" id="SSF75445">
    <property type="entry name" value="D-ribose-5-phosphate isomerase (RpiA), lid domain"/>
    <property type="match status" value="1"/>
</dbReference>
<feature type="binding site" evidence="2">
    <location>
        <begin position="96"/>
        <end position="99"/>
    </location>
    <ligand>
        <name>substrate</name>
    </ligand>
</feature>
<dbReference type="InterPro" id="IPR004788">
    <property type="entry name" value="Ribose5P_isomerase_type_A"/>
</dbReference>
<accession>A0ABP9MNT6</accession>
<evidence type="ECO:0000313" key="4">
    <source>
        <dbReference type="Proteomes" id="UP001501525"/>
    </source>
</evidence>
<dbReference type="PANTHER" id="PTHR11934:SF0">
    <property type="entry name" value="RIBOSE-5-PHOSPHATE ISOMERASE"/>
    <property type="match status" value="1"/>
</dbReference>
<protein>
    <recommendedName>
        <fullName evidence="2">Ribose-5-phosphate isomerase A</fullName>
        <ecNumber evidence="2">5.3.1.6</ecNumber>
    </recommendedName>
    <alternativeName>
        <fullName evidence="2">Phosphoriboisomerase A</fullName>
        <shortName evidence="2">PRI</shortName>
    </alternativeName>
</protein>
<feature type="active site" description="Proton acceptor" evidence="2">
    <location>
        <position position="105"/>
    </location>
</feature>
<comment type="function">
    <text evidence="2">Catalyzes the reversible conversion of ribose-5-phosphate to ribulose 5-phosphate.</text>
</comment>
<proteinExistence type="inferred from homology"/>
<comment type="similarity">
    <text evidence="2">Belongs to the ribose 5-phosphate isomerase family.</text>
</comment>
<sequence>MDVQQLKKMAALKALEFVEDGMRLGIGSGSTVNEFIRLLGERVTDGLCVTGVATSRYSEQLCRKFGIPTSTLEEIPELDLDIDGADEIGPEMSLIKGGGGALLYEKIVASASRAMLIIADETKVVKRLGAFALPIEVNPFGIHTTRKAIEKVASGLGLSGEIVLRMNGENPFKTDGGHFIFDAFWGCILQPKPLSDALLAIPGVVEHGLFLGLASRAIVAMADGQMKVLEPFNFREDSLHNDMLA</sequence>
<dbReference type="Proteomes" id="UP001501525">
    <property type="component" value="Unassembled WGS sequence"/>
</dbReference>
<comment type="subunit">
    <text evidence="2">Homodimer.</text>
</comment>
<dbReference type="HAMAP" id="MF_00170">
    <property type="entry name" value="Rib_5P_isom_A"/>
    <property type="match status" value="1"/>
</dbReference>
<name>A0ABP9MNT6_9HYPH</name>
<keyword evidence="1 2" id="KW-0413">Isomerase</keyword>
<feature type="binding site" evidence="2">
    <location>
        <begin position="83"/>
        <end position="86"/>
    </location>
    <ligand>
        <name>substrate</name>
    </ligand>
</feature>
<evidence type="ECO:0000256" key="1">
    <source>
        <dbReference type="ARBA" id="ARBA00023235"/>
    </source>
</evidence>
<comment type="pathway">
    <text evidence="2">Carbohydrate degradation; pentose phosphate pathway; D-ribose 5-phosphate from D-ribulose 5-phosphate (non-oxidative stage): step 1/1.</text>
</comment>
<comment type="catalytic activity">
    <reaction evidence="2">
        <text>aldehydo-D-ribose 5-phosphate = D-ribulose 5-phosphate</text>
        <dbReference type="Rhea" id="RHEA:14657"/>
        <dbReference type="ChEBI" id="CHEBI:58121"/>
        <dbReference type="ChEBI" id="CHEBI:58273"/>
        <dbReference type="EC" id="5.3.1.6"/>
    </reaction>
</comment>
<dbReference type="InterPro" id="IPR037171">
    <property type="entry name" value="NagB/RpiA_transferase-like"/>
</dbReference>
<reference evidence="4" key="1">
    <citation type="journal article" date="2019" name="Int. J. Syst. Evol. Microbiol.">
        <title>The Global Catalogue of Microorganisms (GCM) 10K type strain sequencing project: providing services to taxonomists for standard genome sequencing and annotation.</title>
        <authorList>
            <consortium name="The Broad Institute Genomics Platform"/>
            <consortium name="The Broad Institute Genome Sequencing Center for Infectious Disease"/>
            <person name="Wu L."/>
            <person name="Ma J."/>
        </authorList>
    </citation>
    <scope>NUCLEOTIDE SEQUENCE [LARGE SCALE GENOMIC DNA]</scope>
    <source>
        <strain evidence="4">JCM 17706</strain>
    </source>
</reference>
<feature type="binding site" evidence="2">
    <location>
        <position position="123"/>
    </location>
    <ligand>
        <name>substrate</name>
    </ligand>
</feature>
<comment type="caution">
    <text evidence="3">The sequence shown here is derived from an EMBL/GenBank/DDBJ whole genome shotgun (WGS) entry which is preliminary data.</text>
</comment>
<organism evidence="3 4">
    <name type="scientific">Bartonella acomydis</name>
    <dbReference type="NCBI Taxonomy" id="686234"/>
    <lineage>
        <taxon>Bacteria</taxon>
        <taxon>Pseudomonadati</taxon>
        <taxon>Pseudomonadota</taxon>
        <taxon>Alphaproteobacteria</taxon>
        <taxon>Hyphomicrobiales</taxon>
        <taxon>Bartonellaceae</taxon>
        <taxon>Bartonella</taxon>
    </lineage>
</organism>
<evidence type="ECO:0000313" key="3">
    <source>
        <dbReference type="EMBL" id="GAA5099404.1"/>
    </source>
</evidence>
<dbReference type="NCBIfam" id="NF001924">
    <property type="entry name" value="PRK00702.1"/>
    <property type="match status" value="1"/>
</dbReference>
<dbReference type="SUPFAM" id="SSF100950">
    <property type="entry name" value="NagB/RpiA/CoA transferase-like"/>
    <property type="match status" value="1"/>
</dbReference>
<keyword evidence="4" id="KW-1185">Reference proteome</keyword>
<dbReference type="Gene3D" id="3.30.70.260">
    <property type="match status" value="1"/>
</dbReference>
<dbReference type="PANTHER" id="PTHR11934">
    <property type="entry name" value="RIBOSE-5-PHOSPHATE ISOMERASE"/>
    <property type="match status" value="1"/>
</dbReference>
<dbReference type="EC" id="5.3.1.6" evidence="2"/>
<dbReference type="Gene3D" id="3.40.50.1360">
    <property type="match status" value="1"/>
</dbReference>
<dbReference type="RefSeq" id="WP_345096942.1">
    <property type="nucleotide sequence ID" value="NZ_BAABIY010000030.1"/>
</dbReference>
<dbReference type="Pfam" id="PF06026">
    <property type="entry name" value="Rib_5-P_isom_A"/>
    <property type="match status" value="1"/>
</dbReference>
<gene>
    <name evidence="2 3" type="primary">rpiA</name>
    <name evidence="3" type="ORF">GCM10023260_10530</name>
</gene>
<dbReference type="GO" id="GO:0016853">
    <property type="term" value="F:isomerase activity"/>
    <property type="evidence" value="ECO:0007669"/>
    <property type="project" value="UniProtKB-KW"/>
</dbReference>
<dbReference type="EMBL" id="BAABIY010000030">
    <property type="protein sequence ID" value="GAA5099404.1"/>
    <property type="molecule type" value="Genomic_DNA"/>
</dbReference>
<evidence type="ECO:0000256" key="2">
    <source>
        <dbReference type="HAMAP-Rule" id="MF_00170"/>
    </source>
</evidence>